<dbReference type="EMBL" id="MU393447">
    <property type="protein sequence ID" value="KAI4867474.1"/>
    <property type="molecule type" value="Genomic_DNA"/>
</dbReference>
<evidence type="ECO:0000313" key="2">
    <source>
        <dbReference type="Proteomes" id="UP001497700"/>
    </source>
</evidence>
<proteinExistence type="predicted"/>
<reference evidence="1 2" key="1">
    <citation type="journal article" date="2022" name="New Phytol.">
        <title>Ecological generalism drives hyperdiversity of secondary metabolite gene clusters in xylarialean endophytes.</title>
        <authorList>
            <person name="Franco M.E.E."/>
            <person name="Wisecaver J.H."/>
            <person name="Arnold A.E."/>
            <person name="Ju Y.M."/>
            <person name="Slot J.C."/>
            <person name="Ahrendt S."/>
            <person name="Moore L.P."/>
            <person name="Eastman K.E."/>
            <person name="Scott K."/>
            <person name="Konkel Z."/>
            <person name="Mondo S.J."/>
            <person name="Kuo A."/>
            <person name="Hayes R.D."/>
            <person name="Haridas S."/>
            <person name="Andreopoulos B."/>
            <person name="Riley R."/>
            <person name="LaButti K."/>
            <person name="Pangilinan J."/>
            <person name="Lipzen A."/>
            <person name="Amirebrahimi M."/>
            <person name="Yan J."/>
            <person name="Adam C."/>
            <person name="Keymanesh K."/>
            <person name="Ng V."/>
            <person name="Louie K."/>
            <person name="Northen T."/>
            <person name="Drula E."/>
            <person name="Henrissat B."/>
            <person name="Hsieh H.M."/>
            <person name="Youens-Clark K."/>
            <person name="Lutzoni F."/>
            <person name="Miadlikowska J."/>
            <person name="Eastwood D.C."/>
            <person name="Hamelin R.C."/>
            <person name="Grigoriev I.V."/>
            <person name="U'Ren J.M."/>
        </authorList>
    </citation>
    <scope>NUCLEOTIDE SEQUENCE [LARGE SCALE GENOMIC DNA]</scope>
    <source>
        <strain evidence="1 2">CBS 119005</strain>
    </source>
</reference>
<dbReference type="Proteomes" id="UP001497700">
    <property type="component" value="Unassembled WGS sequence"/>
</dbReference>
<sequence>MAELNATDPKGPSLEALQNRSRDMRRARPPDVTILRSENKVPLRPERLAKRESRIGLRNIFSKSKPAKDDKIAEEMLSTRESSKYGGIRNSIVDIGNWSHRIQASRSEVSLPTSPPSTARSSTVISPSLSYQSRQNSNGASKGKSRQPVAPKTRGSIPTFNPPPLFQMYPQAIKHVRLPTCITPIDTLARLSESKSSSLQDNFSRSDLALDQGGASGLERKGEGGKKRKAKFTPEWASKIYALVTSGYLLQYAAEGTFDRLPEKILHLTQDSAAYVTDLIPGKPWVIRVASSTDVDGNPSSDTKSLRSKFALRGIEKKQVSNMLLVFQNPDTMDTWLAILRHKIELLGGRKKLSETGKPEVDEDIAVLKTQASQRTLVVRDPGRFSHIITQDFSWTQENALVDPYEESDMAEARFERMSGSTMGDGSSMVSTDGQCLDSLRDSGSGSGSGSSDNRLSFISSGQRTIVSSAESSPTTSPIRASFSSYGDDHQDLSNQPALPPLPEVRPRPNAAAIVNRRQSMQTTIPPFDHPLNPVSRSPPLPPATLPSGHDTRQQFVPNFSVPHTVSRRYSAMNLPTSTPRAEGLRVLDQDGPIRPFRRSPPTTLAISRPLSIVLDQPSPITPSMPSIPSIRGPTLKAPDTPSMFGPWGDSSPNLRPQEKTDIPRSFLSRHMTEEPRLGTSATNVWSQGQFDAHAIQQDMSLLRLDPDKSYIVRPARARPVVSPDIQEPIRRASSSLEMRRVSTTPIFRQPSYKRSTSSTDMPASQSRHSMIYSGQSNVPCIEEPDYILSPPHIFSPKRSVPSLKALQQEVASNQHLAVDFGAKALSTRRSMPTLAEGPPPAPPPTCALPPLPLPRKRSTNIPRTIKT</sequence>
<gene>
    <name evidence="1" type="ORF">F4820DRAFT_203779</name>
</gene>
<organism evidence="1 2">
    <name type="scientific">Hypoxylon rubiginosum</name>
    <dbReference type="NCBI Taxonomy" id="110542"/>
    <lineage>
        <taxon>Eukaryota</taxon>
        <taxon>Fungi</taxon>
        <taxon>Dikarya</taxon>
        <taxon>Ascomycota</taxon>
        <taxon>Pezizomycotina</taxon>
        <taxon>Sordariomycetes</taxon>
        <taxon>Xylariomycetidae</taxon>
        <taxon>Xylariales</taxon>
        <taxon>Hypoxylaceae</taxon>
        <taxon>Hypoxylon</taxon>
    </lineage>
</organism>
<comment type="caution">
    <text evidence="1">The sequence shown here is derived from an EMBL/GenBank/DDBJ whole genome shotgun (WGS) entry which is preliminary data.</text>
</comment>
<protein>
    <submittedName>
        <fullName evidence="1">Uncharacterized protein</fullName>
    </submittedName>
</protein>
<name>A0ACB9Z6S7_9PEZI</name>
<evidence type="ECO:0000313" key="1">
    <source>
        <dbReference type="EMBL" id="KAI4867474.1"/>
    </source>
</evidence>
<keyword evidence="2" id="KW-1185">Reference proteome</keyword>
<accession>A0ACB9Z6S7</accession>